<dbReference type="PANTHER" id="PTHR13398">
    <property type="entry name" value="GDP-FUCOSE PROTEIN O-FUCOSYLTRANSFERASE 2"/>
    <property type="match status" value="1"/>
</dbReference>
<dbReference type="InterPro" id="IPR019378">
    <property type="entry name" value="GDP-Fuc_O-FucTrfase"/>
</dbReference>
<dbReference type="EMBL" id="ABEU02000003">
    <property type="status" value="NOT_ANNOTATED_CDS"/>
    <property type="molecule type" value="Genomic_DNA"/>
</dbReference>
<evidence type="ECO:0000256" key="4">
    <source>
        <dbReference type="ARBA" id="ARBA00023253"/>
    </source>
</evidence>
<evidence type="ECO:0000256" key="1">
    <source>
        <dbReference type="ARBA" id="ARBA00007737"/>
    </source>
</evidence>
<evidence type="ECO:0000256" key="6">
    <source>
        <dbReference type="ARBA" id="ARBA00030350"/>
    </source>
</evidence>
<dbReference type="Gene3D" id="3.40.50.11350">
    <property type="match status" value="1"/>
</dbReference>
<reference evidence="8 9" key="2">
    <citation type="journal article" date="2018" name="Plant J.">
        <title>The Physcomitrella patens chromosome-scale assembly reveals moss genome structure and evolution.</title>
        <authorList>
            <person name="Lang D."/>
            <person name="Ullrich K.K."/>
            <person name="Murat F."/>
            <person name="Fuchs J."/>
            <person name="Jenkins J."/>
            <person name="Haas F.B."/>
            <person name="Piednoel M."/>
            <person name="Gundlach H."/>
            <person name="Van Bel M."/>
            <person name="Meyberg R."/>
            <person name="Vives C."/>
            <person name="Morata J."/>
            <person name="Symeonidi A."/>
            <person name="Hiss M."/>
            <person name="Muchero W."/>
            <person name="Kamisugi Y."/>
            <person name="Saleh O."/>
            <person name="Blanc G."/>
            <person name="Decker E.L."/>
            <person name="van Gessel N."/>
            <person name="Grimwood J."/>
            <person name="Hayes R.D."/>
            <person name="Graham S.W."/>
            <person name="Gunter L.E."/>
            <person name="McDaniel S.F."/>
            <person name="Hoernstein S.N.W."/>
            <person name="Larsson A."/>
            <person name="Li F.W."/>
            <person name="Perroud P.F."/>
            <person name="Phillips J."/>
            <person name="Ranjan P."/>
            <person name="Rokshar D.S."/>
            <person name="Rothfels C.J."/>
            <person name="Schneider L."/>
            <person name="Shu S."/>
            <person name="Stevenson D.W."/>
            <person name="Thummler F."/>
            <person name="Tillich M."/>
            <person name="Villarreal Aguilar J.C."/>
            <person name="Widiez T."/>
            <person name="Wong G.K."/>
            <person name="Wymore A."/>
            <person name="Zhang Y."/>
            <person name="Zimmer A.D."/>
            <person name="Quatrano R.S."/>
            <person name="Mayer K.F.X."/>
            <person name="Goodstein D."/>
            <person name="Casacuberta J.M."/>
            <person name="Vandepoele K."/>
            <person name="Reski R."/>
            <person name="Cuming A.C."/>
            <person name="Tuskan G.A."/>
            <person name="Maumus F."/>
            <person name="Salse J."/>
            <person name="Schmutz J."/>
            <person name="Rensing S.A."/>
        </authorList>
    </citation>
    <scope>NUCLEOTIDE SEQUENCE [LARGE SCALE GENOMIC DNA]</scope>
    <source>
        <strain evidence="8 9">cv. Gransden 2004</strain>
    </source>
</reference>
<dbReference type="Pfam" id="PF10250">
    <property type="entry name" value="O-FucT"/>
    <property type="match status" value="1"/>
</dbReference>
<keyword evidence="2" id="KW-0328">Glycosyltransferase</keyword>
<organism evidence="8 9">
    <name type="scientific">Physcomitrium patens</name>
    <name type="common">Spreading-leaved earth moss</name>
    <name type="synonym">Physcomitrella patens</name>
    <dbReference type="NCBI Taxonomy" id="3218"/>
    <lineage>
        <taxon>Eukaryota</taxon>
        <taxon>Viridiplantae</taxon>
        <taxon>Streptophyta</taxon>
        <taxon>Embryophyta</taxon>
        <taxon>Bryophyta</taxon>
        <taxon>Bryophytina</taxon>
        <taxon>Bryopsida</taxon>
        <taxon>Funariidae</taxon>
        <taxon>Funariales</taxon>
        <taxon>Funariaceae</taxon>
        <taxon>Physcomitrium</taxon>
    </lineage>
</organism>
<feature type="compositionally biased region" description="Polar residues" evidence="7">
    <location>
        <begin position="528"/>
        <end position="539"/>
    </location>
</feature>
<evidence type="ECO:0000256" key="2">
    <source>
        <dbReference type="ARBA" id="ARBA00022676"/>
    </source>
</evidence>
<keyword evidence="5" id="KW-0119">Carbohydrate metabolism</keyword>
<feature type="region of interest" description="Disordered" evidence="7">
    <location>
        <begin position="513"/>
        <end position="565"/>
    </location>
</feature>
<proteinExistence type="inferred from homology"/>
<dbReference type="Proteomes" id="UP000006727">
    <property type="component" value="Chromosome 3"/>
</dbReference>
<evidence type="ECO:0000256" key="3">
    <source>
        <dbReference type="ARBA" id="ARBA00022679"/>
    </source>
</evidence>
<keyword evidence="9" id="KW-1185">Reference proteome</keyword>
<feature type="compositionally biased region" description="Basic residues" evidence="7">
    <location>
        <begin position="513"/>
        <end position="527"/>
    </location>
</feature>
<name>A0A7I4DBP7_PHYPA</name>
<dbReference type="InterPro" id="IPR045130">
    <property type="entry name" value="OFUT2-like"/>
</dbReference>
<evidence type="ECO:0000256" key="7">
    <source>
        <dbReference type="SAM" id="MobiDB-lite"/>
    </source>
</evidence>
<sequence>MGMLSKLRFSNRMSVSIQVVCICFGLVMLLTTVSLQVMSKRTWVDYFGIVLADVYPYTTNITTDTATLSQSFSGDLDASELPVGLSFQAPNDDDPTLASSPIGPSDQDVEFLQSREHTSELGVSESLESSTIEQNSPSSSPQNENMHLLNTLDSEISPARYENTAVSDAILMPSPALVSVDTREKFLVPILSWQVGAGNQFMEYLSAAVIARSLNRTLCLSPFFPGPSRHTGRVTSGLAWEDRYEVSSLSRFTQVASLMHCLKECDDTMNLKIMLKNSREARMPSWKRYPNNNEALNLNWDYVKWTKPQDIFASLGNRNERCVGIMGLFPGLRWRGAFLAVSAFLRPAPRIKKIADMLQQYALGNGTRYLAVHWRFEESECAAHHVGLCFVRCDDGSVINSGLHPEAKEWIKAAETPCNRDGHFRGVILHQKDIIEAIEERASNHSVNTIYLATDGWMRGHHSISLLTEIVESLRKRGLTVVGLWKLTELPNFADGTYFDPVKTLGKVNQVRNHNRSHHHPQPKLSRKSQPSVFNSPIHQGQEDNKRAPIQRRSKPMYPSSQSRNKLAFLSSSNSSMLVLISCGLKPVQDLNGAQIALVEQELCSRAVSFMGSGQSTFSLAVFRVRLARRRVEEIVEATAESGGSKEGGDKATMDKRIAEALLEDEHPAGLHCRYLRHMKRHRVREEVETEADEYPDGWLDLLACEGRLRRGGRCRVAHCF</sequence>
<dbReference type="AlphaFoldDB" id="A0A7I4DBP7"/>
<dbReference type="PANTHER" id="PTHR13398:SF8">
    <property type="entry name" value="O-FUCOSYLTRANSFERASE FAMILY PROTEIN"/>
    <property type="match status" value="1"/>
</dbReference>
<feature type="region of interest" description="Disordered" evidence="7">
    <location>
        <begin position="120"/>
        <end position="145"/>
    </location>
</feature>
<reference evidence="8" key="3">
    <citation type="submission" date="2020-12" db="UniProtKB">
        <authorList>
            <consortium name="EnsemblPlants"/>
        </authorList>
    </citation>
    <scope>IDENTIFICATION</scope>
</reference>
<gene>
    <name evidence="8" type="primary">LOC112279396</name>
</gene>
<keyword evidence="4" id="KW-0294">Fucose metabolism</keyword>
<protein>
    <recommendedName>
        <fullName evidence="6">O-fucosyltransferase family protein</fullName>
    </recommendedName>
</protein>
<dbReference type="InParanoid" id="A0A7I4DBP7"/>
<dbReference type="CDD" id="cd11296">
    <property type="entry name" value="O-FucT_like"/>
    <property type="match status" value="1"/>
</dbReference>
<evidence type="ECO:0000313" key="9">
    <source>
        <dbReference type="Proteomes" id="UP000006727"/>
    </source>
</evidence>
<keyword evidence="3" id="KW-0808">Transferase</keyword>
<dbReference type="GO" id="GO:0006004">
    <property type="term" value="P:fucose metabolic process"/>
    <property type="evidence" value="ECO:0007669"/>
    <property type="project" value="UniProtKB-KW"/>
</dbReference>
<dbReference type="Gramene" id="Pp3c3_27280V3.2">
    <property type="protein sequence ID" value="Pp3c3_27280V3.2"/>
    <property type="gene ID" value="Pp3c3_27280"/>
</dbReference>
<accession>A0A7I4DBP7</accession>
<evidence type="ECO:0000256" key="5">
    <source>
        <dbReference type="ARBA" id="ARBA00023277"/>
    </source>
</evidence>
<comment type="similarity">
    <text evidence="1">Belongs to the glycosyltransferase GT106 family.</text>
</comment>
<reference evidence="8 9" key="1">
    <citation type="journal article" date="2008" name="Science">
        <title>The Physcomitrella genome reveals evolutionary insights into the conquest of land by plants.</title>
        <authorList>
            <person name="Rensing S."/>
            <person name="Lang D."/>
            <person name="Zimmer A."/>
            <person name="Terry A."/>
            <person name="Salamov A."/>
            <person name="Shapiro H."/>
            <person name="Nishiyama T."/>
            <person name="Perroud P.-F."/>
            <person name="Lindquist E."/>
            <person name="Kamisugi Y."/>
            <person name="Tanahashi T."/>
            <person name="Sakakibara K."/>
            <person name="Fujita T."/>
            <person name="Oishi K."/>
            <person name="Shin-I T."/>
            <person name="Kuroki Y."/>
            <person name="Toyoda A."/>
            <person name="Suzuki Y."/>
            <person name="Hashimoto A."/>
            <person name="Yamaguchi K."/>
            <person name="Sugano A."/>
            <person name="Kohara Y."/>
            <person name="Fujiyama A."/>
            <person name="Anterola A."/>
            <person name="Aoki S."/>
            <person name="Ashton N."/>
            <person name="Barbazuk W.B."/>
            <person name="Barker E."/>
            <person name="Bennetzen J."/>
            <person name="Bezanilla M."/>
            <person name="Blankenship R."/>
            <person name="Cho S.H."/>
            <person name="Dutcher S."/>
            <person name="Estelle M."/>
            <person name="Fawcett J.A."/>
            <person name="Gundlach H."/>
            <person name="Hanada K."/>
            <person name="Heyl A."/>
            <person name="Hicks K.A."/>
            <person name="Hugh J."/>
            <person name="Lohr M."/>
            <person name="Mayer K."/>
            <person name="Melkozernov A."/>
            <person name="Murata T."/>
            <person name="Nelson D."/>
            <person name="Pils B."/>
            <person name="Prigge M."/>
            <person name="Reiss B."/>
            <person name="Renner T."/>
            <person name="Rombauts S."/>
            <person name="Rushton P."/>
            <person name="Sanderfoot A."/>
            <person name="Schween G."/>
            <person name="Shiu S.-H."/>
            <person name="Stueber K."/>
            <person name="Theodoulou F.L."/>
            <person name="Tu H."/>
            <person name="Van de Peer Y."/>
            <person name="Verrier P.J."/>
            <person name="Waters E."/>
            <person name="Wood A."/>
            <person name="Yang L."/>
            <person name="Cove D."/>
            <person name="Cuming A."/>
            <person name="Hasebe M."/>
            <person name="Lucas S."/>
            <person name="Mishler D.B."/>
            <person name="Reski R."/>
            <person name="Grigoriev I."/>
            <person name="Quatrano R.S."/>
            <person name="Boore J.L."/>
        </authorList>
    </citation>
    <scope>NUCLEOTIDE SEQUENCE [LARGE SCALE GENOMIC DNA]</scope>
    <source>
        <strain evidence="8 9">cv. Gransden 2004</strain>
    </source>
</reference>
<evidence type="ECO:0000313" key="8">
    <source>
        <dbReference type="EnsemblPlants" id="Pp3c3_27280V3.2"/>
    </source>
</evidence>
<dbReference type="GO" id="GO:0046922">
    <property type="term" value="F:peptide-O-fucosyltransferase activity"/>
    <property type="evidence" value="ECO:0000318"/>
    <property type="project" value="GO_Central"/>
</dbReference>
<feature type="region of interest" description="Disordered" evidence="7">
    <location>
        <begin position="84"/>
        <end position="105"/>
    </location>
</feature>
<dbReference type="EnsemblPlants" id="Pp3c3_27280V3.2">
    <property type="protein sequence ID" value="Pp3c3_27280V3.2"/>
    <property type="gene ID" value="Pp3c3_27280"/>
</dbReference>